<organism evidence="2 3">
    <name type="scientific">Schleiferilactobacillus shenzhenensis LY-73</name>
    <dbReference type="NCBI Taxonomy" id="1231336"/>
    <lineage>
        <taxon>Bacteria</taxon>
        <taxon>Bacillati</taxon>
        <taxon>Bacillota</taxon>
        <taxon>Bacilli</taxon>
        <taxon>Lactobacillales</taxon>
        <taxon>Lactobacillaceae</taxon>
        <taxon>Schleiferilactobacillus</taxon>
    </lineage>
</organism>
<evidence type="ECO:0000313" key="3">
    <source>
        <dbReference type="Proteomes" id="UP000030647"/>
    </source>
</evidence>
<protein>
    <submittedName>
        <fullName evidence="2">Uncharacterized protein</fullName>
    </submittedName>
</protein>
<dbReference type="EMBL" id="KI271590">
    <property type="protein sequence ID" value="ERL64945.1"/>
    <property type="molecule type" value="Genomic_DNA"/>
</dbReference>
<proteinExistence type="predicted"/>
<feature type="transmembrane region" description="Helical" evidence="1">
    <location>
        <begin position="178"/>
        <end position="195"/>
    </location>
</feature>
<keyword evidence="1" id="KW-0472">Membrane</keyword>
<reference evidence="3" key="1">
    <citation type="journal article" date="2013" name="Genome Announc.">
        <title>Whole-Genome Sequencing of Lactobacillus shenzhenensis Strain LY-73T.</title>
        <authorList>
            <person name="Lin Z."/>
            <person name="Liu Z."/>
            <person name="Yang R."/>
            <person name="Zou Y."/>
            <person name="Wan D."/>
            <person name="Chen J."/>
            <person name="Guo M."/>
            <person name="Zhao J."/>
            <person name="Fang C."/>
            <person name="Yang R."/>
            <person name="Liu F."/>
        </authorList>
    </citation>
    <scope>NUCLEOTIDE SEQUENCE [LARGE SCALE GENOMIC DNA]</scope>
    <source>
        <strain evidence="3">LY-73</strain>
    </source>
</reference>
<evidence type="ECO:0000256" key="1">
    <source>
        <dbReference type="SAM" id="Phobius"/>
    </source>
</evidence>
<feature type="transmembrane region" description="Helical" evidence="1">
    <location>
        <begin position="54"/>
        <end position="74"/>
    </location>
</feature>
<keyword evidence="1" id="KW-1133">Transmembrane helix</keyword>
<dbReference type="STRING" id="1231336.L248_3107"/>
<gene>
    <name evidence="2" type="ORF">L248_3107</name>
</gene>
<dbReference type="AlphaFoldDB" id="U4TNE6"/>
<feature type="transmembrane region" description="Helical" evidence="1">
    <location>
        <begin position="100"/>
        <end position="119"/>
    </location>
</feature>
<dbReference type="Proteomes" id="UP000030647">
    <property type="component" value="Unassembled WGS sequence"/>
</dbReference>
<sequence length="199" mass="21573">MLGNQVVTLWALPLALVLISSDLMGPATSSLRSLLLTRQGRVPDLIQPYVRVSLLNAASVTAGTVLLGLLAGWYRGFRFSGALTYPLAHQLGLWILAERLVMLGVFVLLFTLTTVWVSVLTHSPLAAIGADIVLWSIPLIVAKSAPGLLRKFPLFPGAALFWGNYATGKMFLIDFSNLLWLGVAGLLLTVVGTMPRERY</sequence>
<keyword evidence="1" id="KW-0812">Transmembrane</keyword>
<accession>U4TNE6</accession>
<evidence type="ECO:0000313" key="2">
    <source>
        <dbReference type="EMBL" id="ERL64945.1"/>
    </source>
</evidence>
<dbReference type="HOGENOM" id="CLU_1370705_0_0_9"/>
<keyword evidence="3" id="KW-1185">Reference proteome</keyword>
<name>U4TNE6_9LACO</name>